<reference evidence="2" key="1">
    <citation type="submission" date="2019-11" db="EMBL/GenBank/DDBJ databases">
        <title>Leishmania tarentolae CDS.</title>
        <authorList>
            <person name="Goto Y."/>
            <person name="Yamagishi J."/>
        </authorList>
    </citation>
    <scope>NUCLEOTIDE SEQUENCE [LARGE SCALE GENOMIC DNA]</scope>
    <source>
        <strain evidence="2">Parrot Tar II</strain>
    </source>
</reference>
<proteinExistence type="predicted"/>
<feature type="compositionally biased region" description="Polar residues" evidence="1">
    <location>
        <begin position="1184"/>
        <end position="1193"/>
    </location>
</feature>
<feature type="region of interest" description="Disordered" evidence="1">
    <location>
        <begin position="343"/>
        <end position="380"/>
    </location>
</feature>
<protein>
    <submittedName>
        <fullName evidence="2">Uncharacterized protein</fullName>
    </submittedName>
</protein>
<dbReference type="VEuPathDB" id="TriTrypDB:LtaPh_0803500"/>
<feature type="compositionally biased region" description="Polar residues" evidence="1">
    <location>
        <begin position="698"/>
        <end position="711"/>
    </location>
</feature>
<feature type="compositionally biased region" description="Basic and acidic residues" evidence="1">
    <location>
        <begin position="357"/>
        <end position="372"/>
    </location>
</feature>
<comment type="caution">
    <text evidence="2">The sequence shown here is derived from an EMBL/GenBank/DDBJ whole genome shotgun (WGS) entry which is preliminary data.</text>
</comment>
<feature type="compositionally biased region" description="Low complexity" evidence="1">
    <location>
        <begin position="1218"/>
        <end position="1231"/>
    </location>
</feature>
<feature type="region of interest" description="Disordered" evidence="1">
    <location>
        <begin position="1210"/>
        <end position="1237"/>
    </location>
</feature>
<dbReference type="OrthoDB" id="267475at2759"/>
<feature type="region of interest" description="Disordered" evidence="1">
    <location>
        <begin position="1129"/>
        <end position="1193"/>
    </location>
</feature>
<evidence type="ECO:0000256" key="1">
    <source>
        <dbReference type="SAM" id="MobiDB-lite"/>
    </source>
</evidence>
<sequence>MAFTASSLPLSARPTGVPALCKATSDEEDKDGTEGSFTAACRSSRPPSCSSTIKRIVGQPLACLPSQLSHNANPPRRSDLGVGARLRYGTDPMTCSDTTQLSCDASAEDCPSSLVCTVPHGSSDHSSALGKDYTLYAKEAGGSPHDAPMARRCSLSPIAAAAVARTGMPAAQVLLRHSHGGKTRLLYADGHVETIVGGGATKLPPKRPPVPRMVSHRRGCADDKRSHASASALQATTREKEAHPPSPSANGRWLLESFNAVAQVHQQQLLPPLVEPIGTPKGVGVASPASPPLHSVERSSVWPVEVNSSQQVTKLPSRSFVAVEPQSSLLLPQQQQVAASMAPVHPSGETLPQQSGDFKDGTENADGLRESAEATGDEGVGGRIDAFCAMMPARPPPSTTALVQPSRNTSSAGEATFSKAADDAKATVSAMQFSIRAELSAERRAGVQAFANRYARDVYASPSLFSLRFPVRALSELCQLADRRDREEAAPSRRGLSREEPSASFLEHQGATSATKGAGEASVASPTRAPLPQQQTPDVLLPHAQTTTPSGFTVPELLQDCLLPRETPALQGKLRKLYAVRGLIDACDSAACRFTVSFMWFVLLRCRKARREQSLVDGYRHLSHAFFDTFPHVARDEMLPPLDVLEQLLVELLTCVRYSVEVQSVTNTAAIPAAASNAVSASRRGEEFPATDGLGTLARTSSKATSSNKLHSSVAPPSRPASAPPKTNDTLNAASVATAALRLPLRLQLSEHSACFPLLLSPTWSKLVHTNAADASSGDSDQEPTYAQQHEQPRHARGGAGRRMLPSDDALATLRKVCQDLWLHHSEYVQLCLYEALMQQQLTLQFRALAMHLQQGVTSAEASTAAPTTAPFSASVSRSLPPSVTRISCAVADTTPNALGEGLEGLRASQSVAPTLGGDTQTSKSRSTATMSTSTAVAAAATAAPAALDDILESLLLLVAHATYYNCAFCFPNDVCAGMFNEEFRTDMVRLLSCFSQGVCLTHAQVRHWPMPVKDDYADVQLKRKAAMELEILALGLLPACEQKTTGTLPAADVSGMQSKSPLTSTDEAARTASPVAAAENGIVDVGDVAANSEARLVYQLDRYGRSALLHVAELERSMALLQQRHLEHDKRGSYNSQSGLRGANGSTRTPANSRRGSSVASVAPAPSPLHVGPNLSEVKETEASSSCFTARRQTGMKASWQKRCDNVGFSRKTTNDSPATEAAPAQQSAAVDARGCSRRSRLQQAIFPRNGGGMQSLRQRRTRALLTPPLSHGDREEEARAQYRTTEAVVARRSLVSLASELSHGNRVSGAEETAWKTNSMQATCQESEQKASASVCDAQSGSANVGGHTTSPAGCAAASQKRSSELPPTGVRADRRELSTGSLLSSHPLCISPQPIRDYWLSMLLRAPFWWTTRRAMSSTSAETGAGVVASPVTLPQESAQLVLWSSVPIGADGQMVPLQELCRLQLEPWRALFTAVTVLPASKELQQAAHQIRIYSKTMPLQQARLYRMAELQKSHHQDSRPRRPQEHNPELSVLVSSRLASVVDAAKTTAMPNKLVPSAAATTELQESTVEVITPRAQCLSGRWRHGSSVEGTEDGVCMCSAMLPLTPLSIPECKAALDASTATAMSVAARAPTVSQPHSHDNGETDNGCMSPFSEGRLPSFMQASSHPFSTHAHRKGSERIQWDAQHHQVRLSNAWSRNSYSDLTDMTTPDMAATPIGSTLWGLMPNSDPVPPTLAHRHSRTQVHQALTPHGTLMLSTSSVFPADAGTKNRTPSREGPLSRSCGGRSDDTTRKTMGTPHRQGKSFSTTAVPRKEAKLRWRRLAPLKTEALRRRAQLLGDLNTISKRDQVVRQHYTVQHLQLSNAMTYTQSEAMMRRYRAQSRLALERLICSEVGDAAAARTVTERTKDFNL</sequence>
<name>A0A640K8Z6_LEITA</name>
<feature type="region of interest" description="Disordered" evidence="1">
    <location>
        <begin position="1514"/>
        <end position="1534"/>
    </location>
</feature>
<evidence type="ECO:0000313" key="2">
    <source>
        <dbReference type="EMBL" id="GET86166.1"/>
    </source>
</evidence>
<feature type="compositionally biased region" description="Polar residues" evidence="1">
    <location>
        <begin position="1056"/>
        <end position="1067"/>
    </location>
</feature>
<feature type="compositionally biased region" description="Polar residues" evidence="1">
    <location>
        <begin position="1341"/>
        <end position="1354"/>
    </location>
</feature>
<feature type="region of interest" description="Disordered" evidence="1">
    <location>
        <begin position="1768"/>
        <end position="1816"/>
    </location>
</feature>
<feature type="compositionally biased region" description="Basic and acidic residues" evidence="1">
    <location>
        <begin position="1514"/>
        <end position="1533"/>
    </location>
</feature>
<dbReference type="EMBL" id="BLBS01000009">
    <property type="protein sequence ID" value="GET86166.1"/>
    <property type="molecule type" value="Genomic_DNA"/>
</dbReference>
<feature type="compositionally biased region" description="Basic and acidic residues" evidence="1">
    <location>
        <begin position="484"/>
        <end position="501"/>
    </location>
</feature>
<organism evidence="2 3">
    <name type="scientific">Leishmania tarentolae</name>
    <name type="common">Sauroleishmania tarentolae</name>
    <dbReference type="NCBI Taxonomy" id="5689"/>
    <lineage>
        <taxon>Eukaryota</taxon>
        <taxon>Discoba</taxon>
        <taxon>Euglenozoa</taxon>
        <taxon>Kinetoplastea</taxon>
        <taxon>Metakinetoplastina</taxon>
        <taxon>Trypanosomatida</taxon>
        <taxon>Trypanosomatidae</taxon>
        <taxon>Leishmaniinae</taxon>
        <taxon>Leishmania</taxon>
        <taxon>lizard Leishmania</taxon>
    </lineage>
</organism>
<feature type="compositionally biased region" description="Polar residues" evidence="1">
    <location>
        <begin position="773"/>
        <end position="790"/>
    </location>
</feature>
<feature type="region of interest" description="Disordered" evidence="1">
    <location>
        <begin position="685"/>
        <end position="729"/>
    </location>
</feature>
<feature type="region of interest" description="Disordered" evidence="1">
    <location>
        <begin position="1049"/>
        <end position="1072"/>
    </location>
</feature>
<gene>
    <name evidence="2" type="ORF">LtaPh_0803500</name>
</gene>
<keyword evidence="3" id="KW-1185">Reference proteome</keyword>
<evidence type="ECO:0000313" key="3">
    <source>
        <dbReference type="Proteomes" id="UP000419144"/>
    </source>
</evidence>
<dbReference type="Proteomes" id="UP000419144">
    <property type="component" value="Unassembled WGS sequence"/>
</dbReference>
<feature type="region of interest" description="Disordered" evidence="1">
    <location>
        <begin position="198"/>
        <end position="250"/>
    </location>
</feature>
<feature type="region of interest" description="Disordered" evidence="1">
    <location>
        <begin position="1341"/>
        <end position="1371"/>
    </location>
</feature>
<feature type="region of interest" description="Disordered" evidence="1">
    <location>
        <begin position="484"/>
        <end position="535"/>
    </location>
</feature>
<feature type="region of interest" description="Disordered" evidence="1">
    <location>
        <begin position="1"/>
        <end position="44"/>
    </location>
</feature>
<feature type="compositionally biased region" description="Polar residues" evidence="1">
    <location>
        <begin position="1134"/>
        <end position="1157"/>
    </location>
</feature>
<accession>A0A640K8Z6</accession>
<feature type="region of interest" description="Disordered" evidence="1">
    <location>
        <begin position="772"/>
        <end position="804"/>
    </location>
</feature>